<comment type="caution">
    <text evidence="2">The sequence shown here is derived from an EMBL/GenBank/DDBJ whole genome shotgun (WGS) entry which is preliminary data.</text>
</comment>
<dbReference type="EMBL" id="PNRE01000100">
    <property type="protein sequence ID" value="PMR67090.1"/>
    <property type="molecule type" value="Genomic_DNA"/>
</dbReference>
<dbReference type="OrthoDB" id="116741at2"/>
<feature type="transmembrane region" description="Helical" evidence="1">
    <location>
        <begin position="199"/>
        <end position="227"/>
    </location>
</feature>
<keyword evidence="1" id="KW-1133">Transmembrane helix</keyword>
<dbReference type="AlphaFoldDB" id="A0A2N7TFY8"/>
<evidence type="ECO:0000313" key="2">
    <source>
        <dbReference type="EMBL" id="PMR67090.1"/>
    </source>
</evidence>
<evidence type="ECO:0008006" key="4">
    <source>
        <dbReference type="Google" id="ProtNLM"/>
    </source>
</evidence>
<organism evidence="2 3">
    <name type="scientific">Halomonas heilongjiangensis</name>
    <dbReference type="NCBI Taxonomy" id="1387883"/>
    <lineage>
        <taxon>Bacteria</taxon>
        <taxon>Pseudomonadati</taxon>
        <taxon>Pseudomonadota</taxon>
        <taxon>Gammaproteobacteria</taxon>
        <taxon>Oceanospirillales</taxon>
        <taxon>Halomonadaceae</taxon>
        <taxon>Halomonas</taxon>
    </lineage>
</organism>
<keyword evidence="1" id="KW-0472">Membrane</keyword>
<keyword evidence="1" id="KW-0812">Transmembrane</keyword>
<keyword evidence="3" id="KW-1185">Reference proteome</keyword>
<protein>
    <recommendedName>
        <fullName evidence="4">Peroxidase</fullName>
    </recommendedName>
</protein>
<reference evidence="2 3" key="1">
    <citation type="submission" date="2018-01" db="EMBL/GenBank/DDBJ databases">
        <title>Halomonas endophytica sp. nov., isolated from storage liquid in the stems of Populus euphratica.</title>
        <authorList>
            <person name="Chen C."/>
        </authorList>
    </citation>
    <scope>NUCLEOTIDE SEQUENCE [LARGE SCALE GENOMIC DNA]</scope>
    <source>
        <strain evidence="2 3">DSM 26881</strain>
    </source>
</reference>
<dbReference type="Proteomes" id="UP000235346">
    <property type="component" value="Unassembled WGS sequence"/>
</dbReference>
<sequence length="423" mass="47397">MITQSALNLVMTVRPGHEAPLRALLDRLHEDPDGNAVLPFARLAGVHFARLVLLPEAHRRGGRRYPPQLVLTTNVDGDLDAHLDELVAVGGEGLRELLSHCRDFPDDASEAQVRAYLADHRQRVGAFYVNTLGRSLAQISLEARLHEALQRHLDAGDWQDSTPATVRRALIRFVGERDDLREALTPAPGPDRWRWLGGWLLLGAIALAGLVVAVLLLPLTLLALLLLRLHEMANAPHNRRPRDTHIRRLEADEDRGVHNQLSAVGHIQAGPFRRLVLHIALWLLQLAASRVFYRGKLAEIDTIHFARWVIIDEGRRVYFFSNFDGSPESYQDDFIERVAFGLNLVFSNGEGWPRSRWLLFGGASDEQAFKAYYRDHQVPTAVWYRAPALAGLTAVNLANNAAIRAGLSGSMSEAQCRAWLQRF</sequence>
<evidence type="ECO:0000256" key="1">
    <source>
        <dbReference type="SAM" id="Phobius"/>
    </source>
</evidence>
<name>A0A2N7TFY8_9GAMM</name>
<proteinExistence type="predicted"/>
<evidence type="ECO:0000313" key="3">
    <source>
        <dbReference type="Proteomes" id="UP000235346"/>
    </source>
</evidence>
<dbReference type="RefSeq" id="WP_102629752.1">
    <property type="nucleotide sequence ID" value="NZ_PDOH01000049.1"/>
</dbReference>
<accession>A0A2N7TFY8</accession>
<gene>
    <name evidence="2" type="ORF">C1H66_20625</name>
</gene>